<accession>A0A1Y1S909</accession>
<evidence type="ECO:0000313" key="3">
    <source>
        <dbReference type="Proteomes" id="UP000192639"/>
    </source>
</evidence>
<sequence>MIFSTSKSSAVIPLLLLALSVSSSSPFFLSLELSFLESSFFESSFLDESLFFGFEYSFTDEIVTIALSPFIASTVLSIEPVKSFVYFNLSNSILSTSVCSTELSSFALTVSNSCVSICQVIMNGLCFQNIYNV</sequence>
<keyword evidence="1" id="KW-0732">Signal</keyword>
<feature type="chain" id="PRO_5011988035" evidence="1">
    <location>
        <begin position="25"/>
        <end position="133"/>
    </location>
</feature>
<name>A0A1Y1S909_9MICR</name>
<comment type="caution">
    <text evidence="2">The sequence shown here is derived from an EMBL/GenBank/DDBJ whole genome shotgun (WGS) entry which is preliminary data.</text>
</comment>
<gene>
    <name evidence="2" type="ORF">ECANGB1_2636</name>
</gene>
<protein>
    <submittedName>
        <fullName evidence="2">Uncharacterized protein</fullName>
    </submittedName>
</protein>
<evidence type="ECO:0000313" key="2">
    <source>
        <dbReference type="EMBL" id="ORD94955.1"/>
    </source>
</evidence>
<dbReference type="Proteomes" id="UP000192639">
    <property type="component" value="Unassembled WGS sequence"/>
</dbReference>
<dbReference type="EMBL" id="LWDP01000006">
    <property type="protein sequence ID" value="ORD94955.1"/>
    <property type="molecule type" value="Genomic_DNA"/>
</dbReference>
<feature type="signal peptide" evidence="1">
    <location>
        <begin position="1"/>
        <end position="24"/>
    </location>
</feature>
<organism evidence="2 3">
    <name type="scientific">Enterospora canceri</name>
    <dbReference type="NCBI Taxonomy" id="1081671"/>
    <lineage>
        <taxon>Eukaryota</taxon>
        <taxon>Fungi</taxon>
        <taxon>Fungi incertae sedis</taxon>
        <taxon>Microsporidia</taxon>
        <taxon>Enterocytozoonidae</taxon>
        <taxon>Enterospora</taxon>
    </lineage>
</organism>
<evidence type="ECO:0000256" key="1">
    <source>
        <dbReference type="SAM" id="SignalP"/>
    </source>
</evidence>
<keyword evidence="3" id="KW-1185">Reference proteome</keyword>
<proteinExistence type="predicted"/>
<dbReference type="AlphaFoldDB" id="A0A1Y1S909"/>
<reference evidence="2 3" key="1">
    <citation type="journal article" date="2017" name="Environ. Microbiol.">
        <title>Decay of the glycolytic pathway and adaptation to intranuclear parasitism within Enterocytozoonidae microsporidia.</title>
        <authorList>
            <person name="Wiredu Boakye D."/>
            <person name="Jaroenlak P."/>
            <person name="Prachumwat A."/>
            <person name="Williams T.A."/>
            <person name="Bateman K.S."/>
            <person name="Itsathitphaisarn O."/>
            <person name="Sritunyalucksana K."/>
            <person name="Paszkiewicz K.H."/>
            <person name="Moore K.A."/>
            <person name="Stentiford G.D."/>
            <person name="Williams B.A."/>
        </authorList>
    </citation>
    <scope>NUCLEOTIDE SEQUENCE [LARGE SCALE GENOMIC DNA]</scope>
    <source>
        <strain evidence="2 3">GB1</strain>
    </source>
</reference>
<dbReference type="VEuPathDB" id="MicrosporidiaDB:ECANGB1_2636"/>